<name>A0A154BUW2_ANASB</name>
<comment type="similarity">
    <text evidence="1">Belongs to the bacterial solute-binding protein 9 family.</text>
</comment>
<dbReference type="GO" id="GO:0046872">
    <property type="term" value="F:metal ion binding"/>
    <property type="evidence" value="ECO:0007669"/>
    <property type="project" value="InterPro"/>
</dbReference>
<dbReference type="PROSITE" id="PS51257">
    <property type="entry name" value="PROKAR_LIPOPROTEIN"/>
    <property type="match status" value="1"/>
</dbReference>
<evidence type="ECO:0008006" key="7">
    <source>
        <dbReference type="Google" id="ProtNLM"/>
    </source>
</evidence>
<accession>A0A154BUW2</accession>
<dbReference type="RefSeq" id="WP_156478571.1">
    <property type="nucleotide sequence ID" value="NZ_LSGP01000006.1"/>
</dbReference>
<organism evidence="5 6">
    <name type="scientific">Anaerosporomusa subterranea</name>
    <dbReference type="NCBI Taxonomy" id="1794912"/>
    <lineage>
        <taxon>Bacteria</taxon>
        <taxon>Bacillati</taxon>
        <taxon>Bacillota</taxon>
        <taxon>Negativicutes</taxon>
        <taxon>Acetonemataceae</taxon>
        <taxon>Anaerosporomusa</taxon>
    </lineage>
</organism>
<dbReference type="Pfam" id="PF01297">
    <property type="entry name" value="ZnuA"/>
    <property type="match status" value="1"/>
</dbReference>
<evidence type="ECO:0000256" key="1">
    <source>
        <dbReference type="ARBA" id="ARBA00011028"/>
    </source>
</evidence>
<dbReference type="EMBL" id="LSGP01000006">
    <property type="protein sequence ID" value="KYZ77813.1"/>
    <property type="molecule type" value="Genomic_DNA"/>
</dbReference>
<dbReference type="PANTHER" id="PTHR42953:SF3">
    <property type="entry name" value="HIGH-AFFINITY ZINC UPTAKE SYSTEM PROTEIN ZNUA"/>
    <property type="match status" value="1"/>
</dbReference>
<evidence type="ECO:0000256" key="2">
    <source>
        <dbReference type="ARBA" id="ARBA00022448"/>
    </source>
</evidence>
<evidence type="ECO:0000256" key="3">
    <source>
        <dbReference type="ARBA" id="ARBA00022729"/>
    </source>
</evidence>
<evidence type="ECO:0000313" key="5">
    <source>
        <dbReference type="EMBL" id="KYZ77813.1"/>
    </source>
</evidence>
<dbReference type="InterPro" id="IPR006127">
    <property type="entry name" value="ZnuA-like"/>
</dbReference>
<proteinExistence type="inferred from homology"/>
<feature type="chain" id="PRO_5038794512" description="ABC transporter substrate-binding protein" evidence="4">
    <location>
        <begin position="27"/>
        <end position="303"/>
    </location>
</feature>
<dbReference type="SUPFAM" id="SSF53807">
    <property type="entry name" value="Helical backbone' metal receptor"/>
    <property type="match status" value="1"/>
</dbReference>
<dbReference type="AlphaFoldDB" id="A0A154BUW2"/>
<dbReference type="STRING" id="1794912.AXX12_17275"/>
<dbReference type="OrthoDB" id="9810636at2"/>
<dbReference type="PANTHER" id="PTHR42953">
    <property type="entry name" value="HIGH-AFFINITY ZINC UPTAKE SYSTEM PROTEIN ZNUA-RELATED"/>
    <property type="match status" value="1"/>
</dbReference>
<comment type="caution">
    <text evidence="5">The sequence shown here is derived from an EMBL/GenBank/DDBJ whole genome shotgun (WGS) entry which is preliminary data.</text>
</comment>
<evidence type="ECO:0000313" key="6">
    <source>
        <dbReference type="Proteomes" id="UP000076268"/>
    </source>
</evidence>
<keyword evidence="3 4" id="KW-0732">Signal</keyword>
<gene>
    <name evidence="5" type="ORF">AXX12_17275</name>
</gene>
<dbReference type="Gene3D" id="3.40.50.1980">
    <property type="entry name" value="Nitrogenase molybdenum iron protein domain"/>
    <property type="match status" value="2"/>
</dbReference>
<dbReference type="Proteomes" id="UP000076268">
    <property type="component" value="Unassembled WGS sequence"/>
</dbReference>
<dbReference type="GO" id="GO:0030001">
    <property type="term" value="P:metal ion transport"/>
    <property type="evidence" value="ECO:0007669"/>
    <property type="project" value="InterPro"/>
</dbReference>
<protein>
    <recommendedName>
        <fullName evidence="7">ABC transporter substrate-binding protein</fullName>
    </recommendedName>
</protein>
<dbReference type="InterPro" id="IPR050492">
    <property type="entry name" value="Bact_metal-bind_prot9"/>
</dbReference>
<sequence>MLYISRLLTVMLCLTFVLSGCFSRPAAEPKASAKPIVAVSIVPQESWVKAIAGDLVEVVTLIPPGKSAETYSPTPQQMTQFSKASLYFVMQVPAETASILPKVRDLNPKVRIIDLAAASRAVYPELELEEHGHEHGQGHAHEERDPHIWLSPKRAIVMVQTTAAELAAFDPQNKAVYEKNAQDYLVKLRQLDQTIQNLLKDSKSKTFIIYHPSLGYFANDYGLNMLALEAGGKEATPQELQKTIERAKKENFKAILYEEEMDSRQAKTFAAEIGGVTQKISPFAADYIGGLESIAKTLAEGAR</sequence>
<reference evidence="5 6" key="1">
    <citation type="submission" date="2016-02" db="EMBL/GenBank/DDBJ databases">
        <title>Anaerosporomusa subterraneum gen. nov., sp. nov., a spore-forming obligate anaerobe isolated from saprolite.</title>
        <authorList>
            <person name="Choi J.K."/>
            <person name="Shah M."/>
            <person name="Yee N."/>
        </authorList>
    </citation>
    <scope>NUCLEOTIDE SEQUENCE [LARGE SCALE GENOMIC DNA]</scope>
    <source>
        <strain evidence="5 6">RU4</strain>
    </source>
</reference>
<keyword evidence="2" id="KW-0813">Transport</keyword>
<feature type="signal peptide" evidence="4">
    <location>
        <begin position="1"/>
        <end position="26"/>
    </location>
</feature>
<evidence type="ECO:0000256" key="4">
    <source>
        <dbReference type="SAM" id="SignalP"/>
    </source>
</evidence>
<keyword evidence="6" id="KW-1185">Reference proteome</keyword>